<evidence type="ECO:0000256" key="3">
    <source>
        <dbReference type="ARBA" id="ARBA00023163"/>
    </source>
</evidence>
<keyword evidence="3" id="KW-0804">Transcription</keyword>
<dbReference type="CDD" id="cd06267">
    <property type="entry name" value="PBP1_LacI_sugar_binding-like"/>
    <property type="match status" value="1"/>
</dbReference>
<evidence type="ECO:0000313" key="6">
    <source>
        <dbReference type="EMBL" id="NMH95506.1"/>
    </source>
</evidence>
<evidence type="ECO:0000259" key="5">
    <source>
        <dbReference type="Pfam" id="PF13377"/>
    </source>
</evidence>
<keyword evidence="7" id="KW-1185">Reference proteome</keyword>
<evidence type="ECO:0000313" key="7">
    <source>
        <dbReference type="Proteomes" id="UP000586918"/>
    </source>
</evidence>
<keyword evidence="1" id="KW-0805">Transcription regulation</keyword>
<dbReference type="GO" id="GO:0000976">
    <property type="term" value="F:transcription cis-regulatory region binding"/>
    <property type="evidence" value="ECO:0007669"/>
    <property type="project" value="TreeGrafter"/>
</dbReference>
<proteinExistence type="predicted"/>
<feature type="domain" description="Transcriptional regulator LacI/GalR-like sensor" evidence="5">
    <location>
        <begin position="117"/>
        <end position="165"/>
    </location>
</feature>
<reference evidence="6 7" key="1">
    <citation type="submission" date="2020-04" db="EMBL/GenBank/DDBJ databases">
        <authorList>
            <person name="Klaysubun C."/>
            <person name="Duangmal K."/>
            <person name="Lipun K."/>
        </authorList>
    </citation>
    <scope>NUCLEOTIDE SEQUENCE [LARGE SCALE GENOMIC DNA]</scope>
    <source>
        <strain evidence="6 7">DSM 45300</strain>
    </source>
</reference>
<protein>
    <submittedName>
        <fullName evidence="6">LacI family transcriptional regulator</fullName>
    </submittedName>
</protein>
<evidence type="ECO:0000256" key="1">
    <source>
        <dbReference type="ARBA" id="ARBA00023015"/>
    </source>
</evidence>
<dbReference type="InterPro" id="IPR028082">
    <property type="entry name" value="Peripla_BP_I"/>
</dbReference>
<dbReference type="Pfam" id="PF13377">
    <property type="entry name" value="Peripla_BP_3"/>
    <property type="match status" value="1"/>
</dbReference>
<gene>
    <name evidence="6" type="ORF">HF519_28985</name>
</gene>
<dbReference type="PANTHER" id="PTHR30146:SF109">
    <property type="entry name" value="HTH-TYPE TRANSCRIPTIONAL REGULATOR GALS"/>
    <property type="match status" value="1"/>
</dbReference>
<comment type="caution">
    <text evidence="6">The sequence shown here is derived from an EMBL/GenBank/DDBJ whole genome shotgun (WGS) entry which is preliminary data.</text>
</comment>
<evidence type="ECO:0000256" key="2">
    <source>
        <dbReference type="ARBA" id="ARBA00023125"/>
    </source>
</evidence>
<dbReference type="RefSeq" id="WP_169416157.1">
    <property type="nucleotide sequence ID" value="NZ_JAAXKZ010000199.1"/>
</dbReference>
<dbReference type="PANTHER" id="PTHR30146">
    <property type="entry name" value="LACI-RELATED TRANSCRIPTIONAL REPRESSOR"/>
    <property type="match status" value="1"/>
</dbReference>
<feature type="compositionally biased region" description="Low complexity" evidence="4">
    <location>
        <begin position="159"/>
        <end position="170"/>
    </location>
</feature>
<dbReference type="Gene3D" id="3.40.50.2300">
    <property type="match status" value="2"/>
</dbReference>
<dbReference type="SUPFAM" id="SSF53822">
    <property type="entry name" value="Periplasmic binding protein-like I"/>
    <property type="match status" value="1"/>
</dbReference>
<dbReference type="InterPro" id="IPR046335">
    <property type="entry name" value="LacI/GalR-like_sensor"/>
</dbReference>
<evidence type="ECO:0000256" key="4">
    <source>
        <dbReference type="SAM" id="MobiDB-lite"/>
    </source>
</evidence>
<dbReference type="Proteomes" id="UP000586918">
    <property type="component" value="Unassembled WGS sequence"/>
</dbReference>
<keyword evidence="2" id="KW-0238">DNA-binding</keyword>
<name>A0A848DSX6_9PSEU</name>
<sequence>MTITPATATTQTGYCTSQAIRSPGSRGRYTVILGDTEESAELEASHLDRLSPAVDGFVLAASRLPDAELADLHGKPVVLFDREVSGLPSVVTDSAEGSRQIIEHLVALGHRSITYLLAIGALQRLLRRGVDVPGAVSVVGYDDIFGSDFCNPPPTTLTGPAEQAGPAGPALDRPGSPDPHLPLTRESGSPRPRVGV</sequence>
<dbReference type="EMBL" id="JAAXKZ010000199">
    <property type="protein sequence ID" value="NMH95506.1"/>
    <property type="molecule type" value="Genomic_DNA"/>
</dbReference>
<feature type="region of interest" description="Disordered" evidence="4">
    <location>
        <begin position="152"/>
        <end position="196"/>
    </location>
</feature>
<organism evidence="6 7">
    <name type="scientific">Pseudonocardia bannensis</name>
    <dbReference type="NCBI Taxonomy" id="630973"/>
    <lineage>
        <taxon>Bacteria</taxon>
        <taxon>Bacillati</taxon>
        <taxon>Actinomycetota</taxon>
        <taxon>Actinomycetes</taxon>
        <taxon>Pseudonocardiales</taxon>
        <taxon>Pseudonocardiaceae</taxon>
        <taxon>Pseudonocardia</taxon>
    </lineage>
</organism>
<dbReference type="GO" id="GO:0003700">
    <property type="term" value="F:DNA-binding transcription factor activity"/>
    <property type="evidence" value="ECO:0007669"/>
    <property type="project" value="TreeGrafter"/>
</dbReference>
<accession>A0A848DSX6</accession>
<dbReference type="AlphaFoldDB" id="A0A848DSX6"/>
<feature type="non-terminal residue" evidence="6">
    <location>
        <position position="196"/>
    </location>
</feature>